<evidence type="ECO:0000256" key="1">
    <source>
        <dbReference type="SAM" id="MobiDB-lite"/>
    </source>
</evidence>
<protein>
    <submittedName>
        <fullName evidence="2">Uncharacterized protein</fullName>
    </submittedName>
</protein>
<gene>
    <name evidence="2" type="ORF">L249_1310</name>
</gene>
<keyword evidence="3" id="KW-1185">Reference proteome</keyword>
<evidence type="ECO:0000313" key="3">
    <source>
        <dbReference type="Proteomes" id="UP000253664"/>
    </source>
</evidence>
<dbReference type="AlphaFoldDB" id="A0A367LD26"/>
<feature type="region of interest" description="Disordered" evidence="1">
    <location>
        <begin position="152"/>
        <end position="181"/>
    </location>
</feature>
<accession>A0A367LD26</accession>
<feature type="region of interest" description="Disordered" evidence="1">
    <location>
        <begin position="84"/>
        <end position="111"/>
    </location>
</feature>
<proteinExistence type="predicted"/>
<evidence type="ECO:0000313" key="2">
    <source>
        <dbReference type="EMBL" id="RCI12311.1"/>
    </source>
</evidence>
<sequence>MQKKKKAARVPCEELSGLTERWCYGSAASCGRENGPSGLTGGVACASNSPPYLRRRGERGTGSGYYPLRYEQIQKQGGFTTLTARPRRSHDTSHAMTPARPLPTEQHSQHYSTSCKLNAPLLYLGMRLLIESSARTVQPTWRRADSLISRQPIINAKQREKEKTKKKKQTEQNNWLQGANPPLCAGRHHGIGSPDYALAIRNKRPRHADLTSSLIARGIAVSLVPYPLSSSCIDRLGTLCCPIQNPE</sequence>
<name>A0A367LD26_9HYPO</name>
<organism evidence="2 3">
    <name type="scientific">Ophiocordyceps polyrhachis-furcata BCC 54312</name>
    <dbReference type="NCBI Taxonomy" id="1330021"/>
    <lineage>
        <taxon>Eukaryota</taxon>
        <taxon>Fungi</taxon>
        <taxon>Dikarya</taxon>
        <taxon>Ascomycota</taxon>
        <taxon>Pezizomycotina</taxon>
        <taxon>Sordariomycetes</taxon>
        <taxon>Hypocreomycetidae</taxon>
        <taxon>Hypocreales</taxon>
        <taxon>Ophiocordycipitaceae</taxon>
        <taxon>Ophiocordyceps</taxon>
    </lineage>
</organism>
<feature type="non-terminal residue" evidence="2">
    <location>
        <position position="247"/>
    </location>
</feature>
<reference evidence="2 3" key="1">
    <citation type="journal article" date="2015" name="BMC Genomics">
        <title>Insights from the genome of Ophiocordyceps polyrhachis-furcata to pathogenicity and host specificity in insect fungi.</title>
        <authorList>
            <person name="Wichadakul D."/>
            <person name="Kobmoo N."/>
            <person name="Ingsriswang S."/>
            <person name="Tangphatsornruang S."/>
            <person name="Chantasingh D."/>
            <person name="Luangsa-ard J.J."/>
            <person name="Eurwilaichitr L."/>
        </authorList>
    </citation>
    <scope>NUCLEOTIDE SEQUENCE [LARGE SCALE GENOMIC DNA]</scope>
    <source>
        <strain evidence="2 3">BCC 54312</strain>
    </source>
</reference>
<dbReference type="EMBL" id="LKCN02000007">
    <property type="protein sequence ID" value="RCI12311.1"/>
    <property type="molecule type" value="Genomic_DNA"/>
</dbReference>
<dbReference type="Proteomes" id="UP000253664">
    <property type="component" value="Unassembled WGS sequence"/>
</dbReference>
<comment type="caution">
    <text evidence="2">The sequence shown here is derived from an EMBL/GenBank/DDBJ whole genome shotgun (WGS) entry which is preliminary data.</text>
</comment>